<dbReference type="GO" id="GO:0005737">
    <property type="term" value="C:cytoplasm"/>
    <property type="evidence" value="ECO:0007669"/>
    <property type="project" value="TreeGrafter"/>
</dbReference>
<dbReference type="InterPro" id="IPR029066">
    <property type="entry name" value="PLP-binding_barrel"/>
</dbReference>
<dbReference type="PROSITE" id="PS00879">
    <property type="entry name" value="ODR_DC_2_2"/>
    <property type="match status" value="1"/>
</dbReference>
<feature type="repeat" description="NHL" evidence="6">
    <location>
        <begin position="384"/>
        <end position="414"/>
    </location>
</feature>
<dbReference type="CDD" id="cd05819">
    <property type="entry name" value="NHL"/>
    <property type="match status" value="1"/>
</dbReference>
<sequence>MAMANNKRKCFTCHRENNTYTCEGCSKRFCLVLLNEHEQKFNEELSHIINDYNGFKERINEQKQNPHNHSLIKQIDQWEIKSIEIIQQKAQDCRQVVLGSLQTCINDIEKKFNDLTEQIKHLQKENDFNEINLNHLTNHLIEITQELNNPSNISIQQDSQSVIDDISIILLKKPKFNKWKQNAITVAGGNGEGQQLNQLNHPFEIFINEKKNIFIADCWNHRIVKWEYSENKGQIITDGNGKGNSKDQLNQPTDVIVDQQNHSIIIADHGNRRVIQWMNQTQEILIPNIDCYGLAMDKNGFLYVSDCGKNEVRRWKMGDYNNEGIVVAGGNGQGNQLNQLNDPRFIFVDEDQSIYVTDQDNQRVMKWRKDAKEGIVVAGGNGEGGNLNQLYYPHGVIVNDLDRIYVADFGNNRVIRWCEGKEEGEIVVGGNGEENQSNQLNGPCGLSFGGEGNLYVADYSTHQIQKFEMILIIYAHPCKPISHIKYFQEKNVQLTVVDNEDELIKLEKHWPNVQILIRLKTKDSKSLISFSDKFGANEHIATRLFELAKKLNLNIVGCAFHVGTGCYDDNAFQHALQFAQHIFQIAKKYQFHLTILDIGGGFPGFDEDHRPSFSQLAQTIRQSLDEFFPQRENIQIIAEPGRYFAAASMDLVASIIACRSNNKDYLNFSSKEEKENVDKDLIDYVYYINESTYGSLSNILYENTTYSITCLRKEHSQLIKHGETKYKSIVYGPTCDSSDIVSLAVDLPLLNIGDHLLIYHVGAYSNSFSTKFNGFQTIKYFYIWKD</sequence>
<comment type="cofactor">
    <cofactor evidence="1">
        <name>pyridoxal 5'-phosphate</name>
        <dbReference type="ChEBI" id="CHEBI:597326"/>
    </cofactor>
</comment>
<organism evidence="9 10">
    <name type="scientific">Adineta steineri</name>
    <dbReference type="NCBI Taxonomy" id="433720"/>
    <lineage>
        <taxon>Eukaryota</taxon>
        <taxon>Metazoa</taxon>
        <taxon>Spiralia</taxon>
        <taxon>Gnathifera</taxon>
        <taxon>Rotifera</taxon>
        <taxon>Eurotatoria</taxon>
        <taxon>Bdelloidea</taxon>
        <taxon>Adinetida</taxon>
        <taxon>Adinetidae</taxon>
        <taxon>Adineta</taxon>
    </lineage>
</organism>
<comment type="caution">
    <text evidence="9">The sequence shown here is derived from an EMBL/GenBank/DDBJ whole genome shotgun (WGS) entry which is preliminary data.</text>
</comment>
<dbReference type="InterPro" id="IPR000183">
    <property type="entry name" value="Orn/DAP/Arg_de-COase"/>
</dbReference>
<evidence type="ECO:0000256" key="1">
    <source>
        <dbReference type="ARBA" id="ARBA00001933"/>
    </source>
</evidence>
<dbReference type="SUPFAM" id="SSF51419">
    <property type="entry name" value="PLP-binding barrel"/>
    <property type="match status" value="1"/>
</dbReference>
<dbReference type="EMBL" id="CAJNON010000024">
    <property type="protein sequence ID" value="CAF0806518.1"/>
    <property type="molecule type" value="Genomic_DNA"/>
</dbReference>
<gene>
    <name evidence="9" type="ORF">VCS650_LOCUS4308</name>
</gene>
<evidence type="ECO:0000256" key="2">
    <source>
        <dbReference type="ARBA" id="ARBA00008872"/>
    </source>
</evidence>
<accession>A0A813T2S8</accession>
<feature type="coiled-coil region" evidence="7">
    <location>
        <begin position="105"/>
        <end position="132"/>
    </location>
</feature>
<dbReference type="SUPFAM" id="SSF50621">
    <property type="entry name" value="Alanine racemase C-terminal domain-like"/>
    <property type="match status" value="1"/>
</dbReference>
<dbReference type="InterPro" id="IPR011042">
    <property type="entry name" value="6-blade_b-propeller_TolB-like"/>
</dbReference>
<dbReference type="InterPro" id="IPR002433">
    <property type="entry name" value="Orn_de-COase"/>
</dbReference>
<proteinExistence type="inferred from homology"/>
<dbReference type="Proteomes" id="UP000663891">
    <property type="component" value="Unassembled WGS sequence"/>
</dbReference>
<dbReference type="InterPro" id="IPR022644">
    <property type="entry name" value="De-COase2_N"/>
</dbReference>
<dbReference type="Gene3D" id="2.40.10.500">
    <property type="match status" value="1"/>
</dbReference>
<dbReference type="PANTHER" id="PTHR11482">
    <property type="entry name" value="ARGININE/DIAMINOPIMELATE/ORNITHINE DECARBOXYLASE"/>
    <property type="match status" value="1"/>
</dbReference>
<dbReference type="InterPro" id="IPR009006">
    <property type="entry name" value="Ala_racemase/Decarboxylase_C"/>
</dbReference>
<keyword evidence="4" id="KW-0663">Pyridoxal phosphate</keyword>
<dbReference type="Gene3D" id="2.40.37.10">
    <property type="entry name" value="Lyase, Ornithine Decarboxylase, Chain A, domain 1"/>
    <property type="match status" value="1"/>
</dbReference>
<evidence type="ECO:0000256" key="3">
    <source>
        <dbReference type="ARBA" id="ARBA00022737"/>
    </source>
</evidence>
<dbReference type="Pfam" id="PF02784">
    <property type="entry name" value="Orn_Arg_deC_N"/>
    <property type="match status" value="1"/>
</dbReference>
<evidence type="ECO:0000256" key="7">
    <source>
        <dbReference type="SAM" id="Coils"/>
    </source>
</evidence>
<dbReference type="GO" id="GO:0033387">
    <property type="term" value="P:putrescine biosynthetic process from arginine, via ornithine"/>
    <property type="evidence" value="ECO:0007669"/>
    <property type="project" value="TreeGrafter"/>
</dbReference>
<keyword evidence="5" id="KW-0456">Lyase</keyword>
<dbReference type="AlphaFoldDB" id="A0A813T2S8"/>
<evidence type="ECO:0000256" key="6">
    <source>
        <dbReference type="PROSITE-ProRule" id="PRU00504"/>
    </source>
</evidence>
<dbReference type="PROSITE" id="PS51125">
    <property type="entry name" value="NHL"/>
    <property type="match status" value="1"/>
</dbReference>
<evidence type="ECO:0000313" key="10">
    <source>
        <dbReference type="Proteomes" id="UP000663891"/>
    </source>
</evidence>
<dbReference type="FunFam" id="3.20.20.10:FF:000008">
    <property type="entry name" value="Ornithine decarboxylase"/>
    <property type="match status" value="1"/>
</dbReference>
<feature type="domain" description="Orn/DAP/Arg decarboxylase 2 N-terminal" evidence="8">
    <location>
        <begin position="472"/>
        <end position="646"/>
    </location>
</feature>
<reference evidence="9" key="1">
    <citation type="submission" date="2021-02" db="EMBL/GenBank/DDBJ databases">
        <authorList>
            <person name="Nowell W R."/>
        </authorList>
    </citation>
    <scope>NUCLEOTIDE SEQUENCE</scope>
</reference>
<dbReference type="OrthoDB" id="5034579at2759"/>
<name>A0A813T2S8_9BILA</name>
<dbReference type="CDD" id="cd00622">
    <property type="entry name" value="PLPDE_III_ODC"/>
    <property type="match status" value="1"/>
</dbReference>
<dbReference type="InterPro" id="IPR001258">
    <property type="entry name" value="NHL_repeat"/>
</dbReference>
<evidence type="ECO:0000256" key="5">
    <source>
        <dbReference type="ARBA" id="ARBA00023239"/>
    </source>
</evidence>
<keyword evidence="7" id="KW-0175">Coiled coil</keyword>
<protein>
    <recommendedName>
        <fullName evidence="8">Orn/DAP/Arg decarboxylase 2 N-terminal domain-containing protein</fullName>
    </recommendedName>
</protein>
<dbReference type="PANTHER" id="PTHR11482:SF6">
    <property type="entry name" value="ORNITHINE DECARBOXYLASE 1-RELATED"/>
    <property type="match status" value="1"/>
</dbReference>
<evidence type="ECO:0000313" key="9">
    <source>
        <dbReference type="EMBL" id="CAF0806518.1"/>
    </source>
</evidence>
<dbReference type="Gene3D" id="3.20.20.10">
    <property type="entry name" value="Alanine racemase"/>
    <property type="match status" value="1"/>
</dbReference>
<keyword evidence="3" id="KW-0677">Repeat</keyword>
<comment type="similarity">
    <text evidence="2">Belongs to the Orn/Lys/Arg decarboxylase class-II family.</text>
</comment>
<dbReference type="GO" id="GO:0004586">
    <property type="term" value="F:ornithine decarboxylase activity"/>
    <property type="evidence" value="ECO:0007669"/>
    <property type="project" value="TreeGrafter"/>
</dbReference>
<evidence type="ECO:0000256" key="4">
    <source>
        <dbReference type="ARBA" id="ARBA00022898"/>
    </source>
</evidence>
<dbReference type="InterPro" id="IPR022657">
    <property type="entry name" value="De-COase2_CS"/>
</dbReference>
<evidence type="ECO:0000259" key="8">
    <source>
        <dbReference type="Pfam" id="PF02784"/>
    </source>
</evidence>
<dbReference type="SUPFAM" id="SSF101898">
    <property type="entry name" value="NHL repeat"/>
    <property type="match status" value="1"/>
</dbReference>
<dbReference type="PRINTS" id="PR01182">
    <property type="entry name" value="ORNDCRBXLASE"/>
</dbReference>
<dbReference type="Pfam" id="PF01436">
    <property type="entry name" value="NHL"/>
    <property type="match status" value="2"/>
</dbReference>
<dbReference type="PRINTS" id="PR01179">
    <property type="entry name" value="ODADCRBXLASE"/>
</dbReference>
<dbReference type="Gene3D" id="2.120.10.30">
    <property type="entry name" value="TolB, C-terminal domain"/>
    <property type="match status" value="2"/>
</dbReference>